<proteinExistence type="predicted"/>
<organism evidence="4 5">
    <name type="scientific">Vibrio pelagius</name>
    <dbReference type="NCBI Taxonomy" id="28169"/>
    <lineage>
        <taxon>Bacteria</taxon>
        <taxon>Pseudomonadati</taxon>
        <taxon>Pseudomonadota</taxon>
        <taxon>Gammaproteobacteria</taxon>
        <taxon>Vibrionales</taxon>
        <taxon>Vibrionaceae</taxon>
        <taxon>Vibrio</taxon>
    </lineage>
</organism>
<dbReference type="RefSeq" id="WP_255232972.1">
    <property type="nucleotide sequence ID" value="NZ_CP090616.1"/>
</dbReference>
<keyword evidence="1 2" id="KW-0732">Signal</keyword>
<accession>A0ABY5GAZ4</accession>
<name>A0ABY5GAZ4_VIBPE</name>
<dbReference type="InterPro" id="IPR006315">
    <property type="entry name" value="OM_autotransptr_brl_dom"/>
</dbReference>
<feature type="signal peptide" evidence="2">
    <location>
        <begin position="1"/>
        <end position="20"/>
    </location>
</feature>
<dbReference type="InterPro" id="IPR011250">
    <property type="entry name" value="OMP/PagP_B-barrel"/>
</dbReference>
<dbReference type="NCBIfam" id="TIGR01414">
    <property type="entry name" value="autotrans_barl"/>
    <property type="match status" value="1"/>
</dbReference>
<dbReference type="Pfam" id="PF13505">
    <property type="entry name" value="OMP_b-brl"/>
    <property type="match status" value="1"/>
</dbReference>
<dbReference type="Gene3D" id="2.40.160.20">
    <property type="match status" value="1"/>
</dbReference>
<reference evidence="4" key="1">
    <citation type="submission" date="2022-01" db="EMBL/GenBank/DDBJ databases">
        <title>Alginate degradation mechanism of Vibrio pelagius WXL662.</title>
        <authorList>
            <person name="He X."/>
        </authorList>
    </citation>
    <scope>NUCLEOTIDE SEQUENCE</scope>
    <source>
        <strain evidence="4">WXL662</strain>
        <plasmid evidence="4">p_1</plasmid>
    </source>
</reference>
<sequence>MKSMTIIALCAACFSASTYANTFTDLFDGVTIGAGYASDSAEGSTLGGYSVYSQGTLFPSLKDYLFTDFRYTTTSKDDYWLDDSSNLIKQDVDLNRYQASLGLGYPFQVSESVVLKPYATAGWSWDKVEYSDAGSAANQKDNSFMASAGIRGEFGKHFVTGIGYSKETSGFKLGQWTFDVGYRF</sequence>
<feature type="domain" description="Outer membrane protein beta-barrel" evidence="3">
    <location>
        <begin position="7"/>
        <end position="184"/>
    </location>
</feature>
<evidence type="ECO:0000256" key="1">
    <source>
        <dbReference type="ARBA" id="ARBA00022729"/>
    </source>
</evidence>
<geneLocation type="plasmid" evidence="4 5">
    <name>p_1</name>
</geneLocation>
<keyword evidence="5" id="KW-1185">Reference proteome</keyword>
<keyword evidence="4" id="KW-0614">Plasmid</keyword>
<evidence type="ECO:0000313" key="5">
    <source>
        <dbReference type="Proteomes" id="UP001059120"/>
    </source>
</evidence>
<dbReference type="EMBL" id="CP090616">
    <property type="protein sequence ID" value="UTT87271.1"/>
    <property type="molecule type" value="Genomic_DNA"/>
</dbReference>
<dbReference type="SUPFAM" id="SSF56925">
    <property type="entry name" value="OMPA-like"/>
    <property type="match status" value="1"/>
</dbReference>
<feature type="chain" id="PRO_5046525694" evidence="2">
    <location>
        <begin position="21"/>
        <end position="184"/>
    </location>
</feature>
<gene>
    <name evidence="4" type="ORF">LZI70_19820</name>
</gene>
<evidence type="ECO:0000313" key="4">
    <source>
        <dbReference type="EMBL" id="UTT87271.1"/>
    </source>
</evidence>
<evidence type="ECO:0000256" key="2">
    <source>
        <dbReference type="SAM" id="SignalP"/>
    </source>
</evidence>
<evidence type="ECO:0000259" key="3">
    <source>
        <dbReference type="Pfam" id="PF13505"/>
    </source>
</evidence>
<protein>
    <submittedName>
        <fullName evidence="4">Porin family protein</fullName>
    </submittedName>
</protein>
<dbReference type="InterPro" id="IPR027385">
    <property type="entry name" value="Beta-barrel_OMP"/>
</dbReference>
<dbReference type="Proteomes" id="UP001059120">
    <property type="component" value="Plasmid p_1"/>
</dbReference>